<keyword evidence="1" id="KW-0732">Signal</keyword>
<reference evidence="3 4" key="1">
    <citation type="submission" date="2015-01" db="EMBL/GenBank/DDBJ databases">
        <title>Evolution of Trichinella species and genotypes.</title>
        <authorList>
            <person name="Korhonen P.K."/>
            <person name="Edoardo P."/>
            <person name="Giuseppe L.R."/>
            <person name="Gasser R.B."/>
        </authorList>
    </citation>
    <scope>NUCLEOTIDE SEQUENCE [LARGE SCALE GENOMIC DNA]</scope>
    <source>
        <strain evidence="3">ISS37</strain>
    </source>
</reference>
<dbReference type="Proteomes" id="UP000054630">
    <property type="component" value="Unassembled WGS sequence"/>
</dbReference>
<proteinExistence type="predicted"/>
<dbReference type="Pfam" id="PF23416">
    <property type="entry name" value="DUF7107"/>
    <property type="match status" value="2"/>
</dbReference>
<evidence type="ECO:0000313" key="4">
    <source>
        <dbReference type="Proteomes" id="UP000054630"/>
    </source>
</evidence>
<evidence type="ECO:0000313" key="3">
    <source>
        <dbReference type="EMBL" id="KRX27979.1"/>
    </source>
</evidence>
<accession>A0A0V0SN07</accession>
<feature type="chain" id="PRO_5006869005" description="DUF7107 domain-containing protein" evidence="1">
    <location>
        <begin position="23"/>
        <end position="356"/>
    </location>
</feature>
<organism evidence="3 4">
    <name type="scientific">Trichinella nelsoni</name>
    <dbReference type="NCBI Taxonomy" id="6336"/>
    <lineage>
        <taxon>Eukaryota</taxon>
        <taxon>Metazoa</taxon>
        <taxon>Ecdysozoa</taxon>
        <taxon>Nematoda</taxon>
        <taxon>Enoplea</taxon>
        <taxon>Dorylaimia</taxon>
        <taxon>Trichinellida</taxon>
        <taxon>Trichinellidae</taxon>
        <taxon>Trichinella</taxon>
    </lineage>
</organism>
<dbReference type="EMBL" id="JYDL01000001">
    <property type="protein sequence ID" value="KRX27979.1"/>
    <property type="molecule type" value="Genomic_DNA"/>
</dbReference>
<feature type="domain" description="DUF7107" evidence="2">
    <location>
        <begin position="89"/>
        <end position="135"/>
    </location>
</feature>
<feature type="domain" description="DUF7107" evidence="2">
    <location>
        <begin position="251"/>
        <end position="297"/>
    </location>
</feature>
<keyword evidence="4" id="KW-1185">Reference proteome</keyword>
<dbReference type="OrthoDB" id="5912623at2759"/>
<evidence type="ECO:0000256" key="1">
    <source>
        <dbReference type="SAM" id="SignalP"/>
    </source>
</evidence>
<comment type="caution">
    <text evidence="3">The sequence shown here is derived from an EMBL/GenBank/DDBJ whole genome shotgun (WGS) entry which is preliminary data.</text>
</comment>
<name>A0A0V0SN07_9BILA</name>
<gene>
    <name evidence="3" type="ORF">T07_13849</name>
</gene>
<sequence>MVIMKRILSVLFLITYMKKANGCLRHDACDPKHALCFLRKCIAADLLPMNSCTTNAQCFTRGIGVGNLGRGCREGKCYHIKMAPGNYGCVTQEQCIGQAICIRRHCVHAEPSGLRCGRCGSCPLGERCIGGLCFQPVRDFASFTNKRKDMVEMLAETFKTAVYQQFPEYAGTLDSALQRYRCIKHSDCLFENTVCLLRHCVVAQPVASNENQCRTNWHCRCGVNDFFERSGRFCKNGYCFQLVDAFGSVGCTTHNHCPFNSLCISRHCVYAEPTNKPCFRTGFCGIGERCIQGICYQPSSLIIHPSVETVYPESPVVIIVSPRGSITTDLTDIIQDKLAANINTELPFIIPPHIIL</sequence>
<feature type="signal peptide" evidence="1">
    <location>
        <begin position="1"/>
        <end position="22"/>
    </location>
</feature>
<evidence type="ECO:0000259" key="2">
    <source>
        <dbReference type="Pfam" id="PF23416"/>
    </source>
</evidence>
<dbReference type="AlphaFoldDB" id="A0A0V0SN07"/>
<protein>
    <recommendedName>
        <fullName evidence="2">DUF7107 domain-containing protein</fullName>
    </recommendedName>
</protein>
<dbReference type="InterPro" id="IPR055531">
    <property type="entry name" value="DUF7107"/>
</dbReference>